<feature type="domain" description="Guanylate cyclase" evidence="14">
    <location>
        <begin position="1328"/>
        <end position="1475"/>
    </location>
</feature>
<feature type="transmembrane region" description="Helical" evidence="13">
    <location>
        <begin position="798"/>
        <end position="818"/>
    </location>
</feature>
<name>A0ABR2LAT7_9EUKA</name>
<evidence type="ECO:0000259" key="14">
    <source>
        <dbReference type="PROSITE" id="PS50125"/>
    </source>
</evidence>
<keyword evidence="9 13" id="KW-1133">Transmembrane helix</keyword>
<feature type="transmembrane region" description="Helical" evidence="13">
    <location>
        <begin position="151"/>
        <end position="172"/>
    </location>
</feature>
<dbReference type="Gene3D" id="3.30.70.1230">
    <property type="entry name" value="Nucleotide cyclase"/>
    <property type="match status" value="1"/>
</dbReference>
<evidence type="ECO:0000256" key="5">
    <source>
        <dbReference type="ARBA" id="ARBA00022723"/>
    </source>
</evidence>
<evidence type="ECO:0000256" key="9">
    <source>
        <dbReference type="ARBA" id="ARBA00022989"/>
    </source>
</evidence>
<keyword evidence="4 13" id="KW-0812">Transmembrane</keyword>
<feature type="transmembrane region" description="Helical" evidence="13">
    <location>
        <begin position="716"/>
        <end position="738"/>
    </location>
</feature>
<feature type="transmembrane region" description="Helical" evidence="13">
    <location>
        <begin position="974"/>
        <end position="995"/>
    </location>
</feature>
<reference evidence="15 16" key="1">
    <citation type="submission" date="2024-04" db="EMBL/GenBank/DDBJ databases">
        <title>Tritrichomonas musculus Genome.</title>
        <authorList>
            <person name="Alves-Ferreira E."/>
            <person name="Grigg M."/>
            <person name="Lorenzi H."/>
            <person name="Galac M."/>
        </authorList>
    </citation>
    <scope>NUCLEOTIDE SEQUENCE [LARGE SCALE GENOMIC DNA]</scope>
    <source>
        <strain evidence="15 16">EAF2021</strain>
    </source>
</reference>
<keyword evidence="7" id="KW-0067">ATP-binding</keyword>
<protein>
    <recommendedName>
        <fullName evidence="3">adenylate cyclase</fullName>
        <ecNumber evidence="3">4.6.1.1</ecNumber>
    </recommendedName>
</protein>
<evidence type="ECO:0000256" key="7">
    <source>
        <dbReference type="ARBA" id="ARBA00022840"/>
    </source>
</evidence>
<comment type="catalytic activity">
    <reaction evidence="1">
        <text>ATP = 3',5'-cyclic AMP + diphosphate</text>
        <dbReference type="Rhea" id="RHEA:15389"/>
        <dbReference type="ChEBI" id="CHEBI:30616"/>
        <dbReference type="ChEBI" id="CHEBI:33019"/>
        <dbReference type="ChEBI" id="CHEBI:58165"/>
        <dbReference type="EC" id="4.6.1.1"/>
    </reaction>
</comment>
<dbReference type="PROSITE" id="PS50125">
    <property type="entry name" value="GUANYLATE_CYCLASE_2"/>
    <property type="match status" value="1"/>
</dbReference>
<dbReference type="EMBL" id="JAPFFF010000001">
    <property type="protein sequence ID" value="KAK8900478.1"/>
    <property type="molecule type" value="Genomic_DNA"/>
</dbReference>
<gene>
    <name evidence="15" type="ORF">M9Y10_002805</name>
</gene>
<feature type="transmembrane region" description="Helical" evidence="13">
    <location>
        <begin position="98"/>
        <end position="117"/>
    </location>
</feature>
<evidence type="ECO:0000256" key="13">
    <source>
        <dbReference type="SAM" id="Phobius"/>
    </source>
</evidence>
<dbReference type="EC" id="4.6.1.1" evidence="3"/>
<feature type="compositionally biased region" description="Low complexity" evidence="12">
    <location>
        <begin position="1119"/>
        <end position="1140"/>
    </location>
</feature>
<feature type="transmembrane region" description="Helical" evidence="13">
    <location>
        <begin position="1015"/>
        <end position="1036"/>
    </location>
</feature>
<keyword evidence="10 13" id="KW-0472">Membrane</keyword>
<evidence type="ECO:0000256" key="6">
    <source>
        <dbReference type="ARBA" id="ARBA00022741"/>
    </source>
</evidence>
<evidence type="ECO:0000256" key="12">
    <source>
        <dbReference type="SAM" id="MobiDB-lite"/>
    </source>
</evidence>
<dbReference type="InterPro" id="IPR029787">
    <property type="entry name" value="Nucleotide_cyclase"/>
</dbReference>
<comment type="subcellular location">
    <subcellularLocation>
        <location evidence="2">Membrane</location>
        <topology evidence="2">Multi-pass membrane protein</topology>
    </subcellularLocation>
</comment>
<evidence type="ECO:0000256" key="11">
    <source>
        <dbReference type="ARBA" id="ARBA00023239"/>
    </source>
</evidence>
<proteinExistence type="predicted"/>
<evidence type="ECO:0000256" key="1">
    <source>
        <dbReference type="ARBA" id="ARBA00001593"/>
    </source>
</evidence>
<feature type="transmembrane region" description="Helical" evidence="13">
    <location>
        <begin position="505"/>
        <end position="526"/>
    </location>
</feature>
<dbReference type="Pfam" id="PF00211">
    <property type="entry name" value="Guanylate_cyc"/>
    <property type="match status" value="1"/>
</dbReference>
<organism evidence="15 16">
    <name type="scientific">Tritrichomonas musculus</name>
    <dbReference type="NCBI Taxonomy" id="1915356"/>
    <lineage>
        <taxon>Eukaryota</taxon>
        <taxon>Metamonada</taxon>
        <taxon>Parabasalia</taxon>
        <taxon>Tritrichomonadida</taxon>
        <taxon>Tritrichomonadidae</taxon>
        <taxon>Tritrichomonas</taxon>
    </lineage>
</organism>
<keyword evidence="11" id="KW-0456">Lyase</keyword>
<keyword evidence="16" id="KW-1185">Reference proteome</keyword>
<dbReference type="SUPFAM" id="SSF55073">
    <property type="entry name" value="Nucleotide cyclase"/>
    <property type="match status" value="1"/>
</dbReference>
<dbReference type="CDD" id="cd07302">
    <property type="entry name" value="CHD"/>
    <property type="match status" value="1"/>
</dbReference>
<evidence type="ECO:0000256" key="4">
    <source>
        <dbReference type="ARBA" id="ARBA00022692"/>
    </source>
</evidence>
<keyword evidence="5" id="KW-0479">Metal-binding</keyword>
<evidence type="ECO:0000313" key="15">
    <source>
        <dbReference type="EMBL" id="KAK8900478.1"/>
    </source>
</evidence>
<dbReference type="SMART" id="SM00044">
    <property type="entry name" value="CYCc"/>
    <property type="match status" value="1"/>
</dbReference>
<feature type="transmembrane region" description="Helical" evidence="13">
    <location>
        <begin position="683"/>
        <end position="704"/>
    </location>
</feature>
<evidence type="ECO:0000256" key="8">
    <source>
        <dbReference type="ARBA" id="ARBA00022842"/>
    </source>
</evidence>
<comment type="caution">
    <text evidence="15">The sequence shown here is derived from an EMBL/GenBank/DDBJ whole genome shotgun (WGS) entry which is preliminary data.</text>
</comment>
<evidence type="ECO:0000313" key="16">
    <source>
        <dbReference type="Proteomes" id="UP001470230"/>
    </source>
</evidence>
<dbReference type="InterPro" id="IPR001054">
    <property type="entry name" value="A/G_cyclase"/>
</dbReference>
<dbReference type="PANTHER" id="PTHR45627">
    <property type="entry name" value="ADENYLATE CYCLASE TYPE 1"/>
    <property type="match status" value="1"/>
</dbReference>
<feature type="transmembrane region" description="Helical" evidence="13">
    <location>
        <begin position="52"/>
        <end position="78"/>
    </location>
</feature>
<feature type="transmembrane region" description="Helical" evidence="13">
    <location>
        <begin position="124"/>
        <end position="145"/>
    </location>
</feature>
<evidence type="ECO:0000256" key="3">
    <source>
        <dbReference type="ARBA" id="ARBA00012201"/>
    </source>
</evidence>
<dbReference type="Proteomes" id="UP001470230">
    <property type="component" value="Unassembled WGS sequence"/>
</dbReference>
<feature type="region of interest" description="Disordered" evidence="12">
    <location>
        <begin position="1119"/>
        <end position="1145"/>
    </location>
</feature>
<keyword evidence="8" id="KW-0460">Magnesium</keyword>
<keyword evidence="6" id="KW-0547">Nucleotide-binding</keyword>
<evidence type="ECO:0000256" key="10">
    <source>
        <dbReference type="ARBA" id="ARBA00023136"/>
    </source>
</evidence>
<feature type="transmembrane region" description="Helical" evidence="13">
    <location>
        <begin position="184"/>
        <end position="203"/>
    </location>
</feature>
<evidence type="ECO:0000256" key="2">
    <source>
        <dbReference type="ARBA" id="ARBA00004141"/>
    </source>
</evidence>
<accession>A0ABR2LAT7</accession>
<sequence length="1522" mass="174161">MYVSLKYKKRMRLDSVEIWTSYIIFKYIYPLACPHLINNLPLVIQNFVQHRYIAISVIDVIISPIATAVFLVLVYTVIFPRVLFENLPTHEWLPALPLAYISNTIFQALLSVLVSVFGNHKAKICIPIIMSLLSTVCGFVVYFFSSVLKRSICVVVGSIAFTSAFVSLIQGVNLIITNHIKPEIIFILFIAFFVIIYIGLRLLDTKLTIEVLSFFDSCEESPQTAKELMNQKIKNSHIFIAYVRFTLSQCHPFISSMEAFTYALHRWPDDSNLILFYGRILAIFPWRNNQMAYVASLLSKQTGSRSYTSFLLQFRHISRTRQTLLTPRIKHQIEEIQMQCDTLKRIIRRFWENILQKNTNAFWDDVFKVNKRMRDIENILQKMCDDYPNNEAVLLEQIKFVSTIKKDYIEEDAIKARLQKLRTEGFIKGDTSFTIASKVFPIFCTQAEVYETTDNVNDKIDTDDNRMLQNSFDNELSDNDSSSISDRNCRICVQQSTARSQLGRVWIIILFLAITTCLCIALYVVYHLTYVSKFLGNELNSIDFLTTLNKAIYEINSMCFYLTVFPSSFPGYKCSLPPDFMEQVAPSLYPNHVPFFNFTADFISRHSSAAGEYMSLISSTLIKLDEDDEYVKAVNEILTINELENLLTVKSTLNQMLLDSKSILLYTDPKSYYESDEYLRLGINYMILFGAFTNMSTIATHYASTVSGKNTDFLNNLMVLLIVVNLLFVSLPFVLILFKLQLQSDSIAVSFSYLPNTEIRSIINEFGSGTTKNDEDTNSISRLTQLIPLRSSENLKKIIIFCFTFLPIFVCSLATYYYSFDFVDKTQKIAMKIFTLYPAFAEMKSGIGFLIRVAQMDTDPDNFLPETENRDYVLMQSSILLYLSIASFSEGMWGEIAGADAYFNPRFASDVEIDTFSDIFNPSVTNKVPHSFTYFEQFAIEGLLRSIDVIFGYSLSYLTEHLNKSSPCNFSDNLILSLFYWFGSFNYINRTLIYFNLVEKYVDMDINDYYSNEVAIMSVSIAAQIFAYLLVVLYLLERHFSIRASLRFYHYISPQVLLENQNIVMLIENEKRTMEKANTSFLNVEYTVEMDPKGIVILDQNLVIIKNNPAFFHIVTQQNQNEENENVNQNENQENSNNDQNQEHKEGEVQNLKLYLNPIKNQINDVFKNFVKTLNDQSLKGQSLPDLITNVESSSDTSLALLNENIENFDRPIKKSNSKSENDSILEGSWTDFIFHLNECISGKFKPRFTMNISGKTFDGRLVHLSCTVIAMNSEGAVEEGGVSKVEKLAIIFEDCTHFYVRKQMINQEQSLAHDLLLQILPDKLANSFMETDYEGFSFVVQTATIGCLDVHFGKESDNVSQEKLQLASDLLKIFDEEIEDFDLLCKVRSFGTTYVFAGGLISDLNKPERHAEQAAKFALKMINLVEDLSKKTEYDIKLSVGIHTGGPVVAGVIENQKPMLQVIGSVMEIASQMTITDVPMQVQVTRAVYELIFTAGFHIIERGDTEIRGGQTMTTYLINPK</sequence>
<dbReference type="PANTHER" id="PTHR45627:SF12">
    <property type="entry name" value="ADENYLATE CYCLASE TYPE 2"/>
    <property type="match status" value="1"/>
</dbReference>